<feature type="compositionally biased region" description="Acidic residues" evidence="1">
    <location>
        <begin position="177"/>
        <end position="198"/>
    </location>
</feature>
<evidence type="ECO:0000313" key="3">
    <source>
        <dbReference type="Proteomes" id="UP000001861"/>
    </source>
</evidence>
<dbReference type="EMBL" id="AACS02000013">
    <property type="protein sequence ID" value="EAU83477.1"/>
    <property type="molecule type" value="Genomic_DNA"/>
</dbReference>
<feature type="region of interest" description="Disordered" evidence="1">
    <location>
        <begin position="471"/>
        <end position="565"/>
    </location>
</feature>
<feature type="region of interest" description="Disordered" evidence="1">
    <location>
        <begin position="392"/>
        <end position="415"/>
    </location>
</feature>
<dbReference type="Proteomes" id="UP000001861">
    <property type="component" value="Unassembled WGS sequence"/>
</dbReference>
<feature type="region of interest" description="Disordered" evidence="1">
    <location>
        <begin position="1"/>
        <end position="76"/>
    </location>
</feature>
<feature type="compositionally biased region" description="Low complexity" evidence="1">
    <location>
        <begin position="246"/>
        <end position="260"/>
    </location>
</feature>
<feature type="region of interest" description="Disordered" evidence="1">
    <location>
        <begin position="177"/>
        <end position="337"/>
    </location>
</feature>
<keyword evidence="3" id="KW-1185">Reference proteome</keyword>
<name>A8P2C9_COPC7</name>
<feature type="compositionally biased region" description="Basic and acidic residues" evidence="1">
    <location>
        <begin position="199"/>
        <end position="209"/>
    </location>
</feature>
<reference evidence="2 3" key="1">
    <citation type="journal article" date="2010" name="Proc. Natl. Acad. Sci. U.S.A.">
        <title>Insights into evolution of multicellular fungi from the assembled chromosomes of the mushroom Coprinopsis cinerea (Coprinus cinereus).</title>
        <authorList>
            <person name="Stajich J.E."/>
            <person name="Wilke S.K."/>
            <person name="Ahren D."/>
            <person name="Au C.H."/>
            <person name="Birren B.W."/>
            <person name="Borodovsky M."/>
            <person name="Burns C."/>
            <person name="Canback B."/>
            <person name="Casselton L.A."/>
            <person name="Cheng C.K."/>
            <person name="Deng J."/>
            <person name="Dietrich F.S."/>
            <person name="Fargo D.C."/>
            <person name="Farman M.L."/>
            <person name="Gathman A.C."/>
            <person name="Goldberg J."/>
            <person name="Guigo R."/>
            <person name="Hoegger P.J."/>
            <person name="Hooker J.B."/>
            <person name="Huggins A."/>
            <person name="James T.Y."/>
            <person name="Kamada T."/>
            <person name="Kilaru S."/>
            <person name="Kodira C."/>
            <person name="Kues U."/>
            <person name="Kupfer D."/>
            <person name="Kwan H.S."/>
            <person name="Lomsadze A."/>
            <person name="Li W."/>
            <person name="Lilly W.W."/>
            <person name="Ma L.J."/>
            <person name="Mackey A.J."/>
            <person name="Manning G."/>
            <person name="Martin F."/>
            <person name="Muraguchi H."/>
            <person name="Natvig D.O."/>
            <person name="Palmerini H."/>
            <person name="Ramesh M.A."/>
            <person name="Rehmeyer C.J."/>
            <person name="Roe B.A."/>
            <person name="Shenoy N."/>
            <person name="Stanke M."/>
            <person name="Ter-Hovhannisyan V."/>
            <person name="Tunlid A."/>
            <person name="Velagapudi R."/>
            <person name="Vision T.J."/>
            <person name="Zeng Q."/>
            <person name="Zolan M.E."/>
            <person name="Pukkila P.J."/>
        </authorList>
    </citation>
    <scope>NUCLEOTIDE SEQUENCE [LARGE SCALE GENOMIC DNA]</scope>
    <source>
        <strain evidence="3">Okayama-7 / 130 / ATCC MYA-4618 / FGSC 9003</strain>
    </source>
</reference>
<feature type="compositionally biased region" description="Basic and acidic residues" evidence="1">
    <location>
        <begin position="266"/>
        <end position="275"/>
    </location>
</feature>
<feature type="compositionally biased region" description="Acidic residues" evidence="1">
    <location>
        <begin position="492"/>
        <end position="502"/>
    </location>
</feature>
<dbReference type="GeneID" id="6014869"/>
<evidence type="ECO:0000256" key="1">
    <source>
        <dbReference type="SAM" id="MobiDB-lite"/>
    </source>
</evidence>
<proteinExistence type="predicted"/>
<dbReference type="KEGG" id="cci:CC1G_04733"/>
<dbReference type="VEuPathDB" id="FungiDB:CC1G_04733"/>
<dbReference type="InParanoid" id="A8P2C9"/>
<dbReference type="AlphaFoldDB" id="A8P2C9"/>
<comment type="caution">
    <text evidence="2">The sequence shown here is derived from an EMBL/GenBank/DDBJ whole genome shotgun (WGS) entry which is preliminary data.</text>
</comment>
<feature type="compositionally biased region" description="Low complexity" evidence="1">
    <location>
        <begin position="533"/>
        <end position="551"/>
    </location>
</feature>
<organism evidence="2 3">
    <name type="scientific">Coprinopsis cinerea (strain Okayama-7 / 130 / ATCC MYA-4618 / FGSC 9003)</name>
    <name type="common">Inky cap fungus</name>
    <name type="synonym">Hormographiella aspergillata</name>
    <dbReference type="NCBI Taxonomy" id="240176"/>
    <lineage>
        <taxon>Eukaryota</taxon>
        <taxon>Fungi</taxon>
        <taxon>Dikarya</taxon>
        <taxon>Basidiomycota</taxon>
        <taxon>Agaricomycotina</taxon>
        <taxon>Agaricomycetes</taxon>
        <taxon>Agaricomycetidae</taxon>
        <taxon>Agaricales</taxon>
        <taxon>Agaricineae</taxon>
        <taxon>Psathyrellaceae</taxon>
        <taxon>Coprinopsis</taxon>
    </lineage>
</organism>
<sequence>MPKTRATTKASAKAQPDRVASSSASPTAAPAADVALERFPTPYDEYSDEVNHDEGSSEQVIQSPQSPPSKRYQYPPVGRELSRKKLPNGEIVIERDIVSPFYLQEMNDELHAEQGRLVHELHGLQEELKDALHAMKIVQVRLKQESKATEEAVGKMKTFADPAKMELLKQLFLEDVIDESDSEDEDRAQEDDADEEEQSEKTKEHDRQNVESTSALDEKASSSQKRRREEEDDDSDEEREVERSVEYSPDSSSSGASTPTPKRRRVDGTPFKDIEYSPGRSGSETDSDTSDEPYLTEGGSHHTEFSDLSSPGTDGFRAKEDGDDSGDDGPDNIIYRKDKATGEYRWGFFLKITPIEWVPTTRAGTQRRPPSPKLTDADLDAIEDAGMFTEEDARQREAAQWDPDGFRIPGLPIRRSPGELIIPKATIGPEGTVYEVQHSDLAILLSPVEAAKPSTTHTAWGSPLSWFKKKASKKGKEPVSPSPLSKSHVAGEDEDEGDEDEEGKGKGPMPHLSQKQYERLLSKAYNREKERMASVAGSSSGGQAAPTATAARPLVRDEREIQQDPMTQMLSILNPGENDMITLVPGTPSGAAATTSGSQPAAASTSAAGSVRPLRRDEEMLYHDKATGQLFVVEWDPFRE</sequence>
<feature type="compositionally biased region" description="Acidic residues" evidence="1">
    <location>
        <begin position="321"/>
        <end position="330"/>
    </location>
</feature>
<feature type="compositionally biased region" description="Low complexity" evidence="1">
    <location>
        <begin position="1"/>
        <end position="32"/>
    </location>
</feature>
<feature type="compositionally biased region" description="Polar residues" evidence="1">
    <location>
        <begin position="592"/>
        <end position="608"/>
    </location>
</feature>
<feature type="compositionally biased region" description="Acidic residues" evidence="1">
    <location>
        <begin position="230"/>
        <end position="239"/>
    </location>
</feature>
<feature type="region of interest" description="Disordered" evidence="1">
    <location>
        <begin position="586"/>
        <end position="611"/>
    </location>
</feature>
<accession>A8P2C9</accession>
<dbReference type="RefSeq" id="XP_001838289.1">
    <property type="nucleotide sequence ID" value="XM_001838237.1"/>
</dbReference>
<protein>
    <submittedName>
        <fullName evidence="2">Uncharacterized protein</fullName>
    </submittedName>
</protein>
<gene>
    <name evidence="2" type="ORF">CC1G_04733</name>
</gene>
<evidence type="ECO:0000313" key="2">
    <source>
        <dbReference type="EMBL" id="EAU83477.1"/>
    </source>
</evidence>
<feature type="compositionally biased region" description="Basic and acidic residues" evidence="1">
    <location>
        <begin position="516"/>
        <end position="532"/>
    </location>
</feature>